<evidence type="ECO:0000313" key="1">
    <source>
        <dbReference type="EMBL" id="KAJ8624212.1"/>
    </source>
</evidence>
<organism evidence="1 2">
    <name type="scientific">Persea americana</name>
    <name type="common">Avocado</name>
    <dbReference type="NCBI Taxonomy" id="3435"/>
    <lineage>
        <taxon>Eukaryota</taxon>
        <taxon>Viridiplantae</taxon>
        <taxon>Streptophyta</taxon>
        <taxon>Embryophyta</taxon>
        <taxon>Tracheophyta</taxon>
        <taxon>Spermatophyta</taxon>
        <taxon>Magnoliopsida</taxon>
        <taxon>Magnoliidae</taxon>
        <taxon>Laurales</taxon>
        <taxon>Lauraceae</taxon>
        <taxon>Persea</taxon>
    </lineage>
</organism>
<evidence type="ECO:0000313" key="2">
    <source>
        <dbReference type="Proteomes" id="UP001234297"/>
    </source>
</evidence>
<proteinExistence type="predicted"/>
<protein>
    <submittedName>
        <fullName evidence="1">Uncharacterized protein</fullName>
    </submittedName>
</protein>
<keyword evidence="2" id="KW-1185">Reference proteome</keyword>
<accession>A0ACC2KTR0</accession>
<reference evidence="1 2" key="1">
    <citation type="journal article" date="2022" name="Hortic Res">
        <title>A haplotype resolved chromosomal level avocado genome allows analysis of novel avocado genes.</title>
        <authorList>
            <person name="Nath O."/>
            <person name="Fletcher S.J."/>
            <person name="Hayward A."/>
            <person name="Shaw L.M."/>
            <person name="Masouleh A.K."/>
            <person name="Furtado A."/>
            <person name="Henry R.J."/>
            <person name="Mitter N."/>
        </authorList>
    </citation>
    <scope>NUCLEOTIDE SEQUENCE [LARGE SCALE GENOMIC DNA]</scope>
    <source>
        <strain evidence="2">cv. Hass</strain>
    </source>
</reference>
<dbReference type="Proteomes" id="UP001234297">
    <property type="component" value="Chromosome 11"/>
</dbReference>
<sequence>MKGLFLKQLLCIQLLVERGRSGSSAPGIYYFPSLRCLRVTAVDSGSKALEFLGIHDEQGTSASGSSESQAEGLIVEMNLSSCYDLVDQFCGSMLGQLSSMQKESPTIAVRNKTPEEAWSGRRPSIDHLRIFGCIAYAHVPDEKRKKLDDRGVKCVFLGVSAESKAYRLYNPVTKQIIISRDVIFYEENVWDWNDKETQQIPENFDNEEQQQLQIPVFSSLSTSAPIREHTPNAYNPPVQRHRKRPAWMMDYVSGDELSDDGNDKSMFDVFKQSMMTEFDMTDLGLMRYFLGIEVVQGAAGNFLYQKKYMLEILDKFEMKGCNSVGTPSSQDLMLTQKCSGKKVDATLYKQIVGSLMGVKSGLFGFSDSDYAGDPNDPKSTSGYVFLMGSAAVSWSSKKQPIVTLSTTEAEFVAALVKLFG</sequence>
<gene>
    <name evidence="1" type="ORF">MRB53_032742</name>
</gene>
<dbReference type="EMBL" id="CM056819">
    <property type="protein sequence ID" value="KAJ8624212.1"/>
    <property type="molecule type" value="Genomic_DNA"/>
</dbReference>
<name>A0ACC2KTR0_PERAE</name>
<comment type="caution">
    <text evidence="1">The sequence shown here is derived from an EMBL/GenBank/DDBJ whole genome shotgun (WGS) entry which is preliminary data.</text>
</comment>